<feature type="compositionally biased region" description="Basic and acidic residues" evidence="1">
    <location>
        <begin position="17"/>
        <end position="28"/>
    </location>
</feature>
<evidence type="ECO:0000313" key="3">
    <source>
        <dbReference type="Proteomes" id="UP001497480"/>
    </source>
</evidence>
<feature type="region of interest" description="Disordered" evidence="1">
    <location>
        <begin position="1"/>
        <end position="28"/>
    </location>
</feature>
<evidence type="ECO:0000313" key="2">
    <source>
        <dbReference type="EMBL" id="CAL0311104.1"/>
    </source>
</evidence>
<name>A0AAV1WP54_LUPLU</name>
<dbReference type="AlphaFoldDB" id="A0AAV1WP54"/>
<keyword evidence="3" id="KW-1185">Reference proteome</keyword>
<organism evidence="2 3">
    <name type="scientific">Lupinus luteus</name>
    <name type="common">European yellow lupine</name>
    <dbReference type="NCBI Taxonomy" id="3873"/>
    <lineage>
        <taxon>Eukaryota</taxon>
        <taxon>Viridiplantae</taxon>
        <taxon>Streptophyta</taxon>
        <taxon>Embryophyta</taxon>
        <taxon>Tracheophyta</taxon>
        <taxon>Spermatophyta</taxon>
        <taxon>Magnoliopsida</taxon>
        <taxon>eudicotyledons</taxon>
        <taxon>Gunneridae</taxon>
        <taxon>Pentapetalae</taxon>
        <taxon>rosids</taxon>
        <taxon>fabids</taxon>
        <taxon>Fabales</taxon>
        <taxon>Fabaceae</taxon>
        <taxon>Papilionoideae</taxon>
        <taxon>50 kb inversion clade</taxon>
        <taxon>genistoids sensu lato</taxon>
        <taxon>core genistoids</taxon>
        <taxon>Genisteae</taxon>
        <taxon>Lupinus</taxon>
    </lineage>
</organism>
<protein>
    <submittedName>
        <fullName evidence="2">Uncharacterized protein</fullName>
    </submittedName>
</protein>
<sequence>MAPWSVEPQFQVRRNKGSKEEAPRTKKVNHAEKIYKAKTVDEADLLTTMNIDPELKVDDLVIKLEFDNRDIPQVDLLEKLPPERVDGRLEDSSNNNYVGTRVEEIAPMDQNILQQDSKLVGRLWTDDSDEEADSLENNDS</sequence>
<evidence type="ECO:0000256" key="1">
    <source>
        <dbReference type="SAM" id="MobiDB-lite"/>
    </source>
</evidence>
<dbReference type="EMBL" id="CAXHTB010000008">
    <property type="protein sequence ID" value="CAL0311104.1"/>
    <property type="molecule type" value="Genomic_DNA"/>
</dbReference>
<reference evidence="2 3" key="1">
    <citation type="submission" date="2024-03" db="EMBL/GenBank/DDBJ databases">
        <authorList>
            <person name="Martinez-Hernandez J."/>
        </authorList>
    </citation>
    <scope>NUCLEOTIDE SEQUENCE [LARGE SCALE GENOMIC DNA]</scope>
</reference>
<proteinExistence type="predicted"/>
<accession>A0AAV1WP54</accession>
<gene>
    <name evidence="2" type="ORF">LLUT_LOCUS12164</name>
</gene>
<dbReference type="Proteomes" id="UP001497480">
    <property type="component" value="Unassembled WGS sequence"/>
</dbReference>
<comment type="caution">
    <text evidence="2">The sequence shown here is derived from an EMBL/GenBank/DDBJ whole genome shotgun (WGS) entry which is preliminary data.</text>
</comment>